<evidence type="ECO:0000313" key="4">
    <source>
        <dbReference type="Proteomes" id="UP001174909"/>
    </source>
</evidence>
<proteinExistence type="predicted"/>
<feature type="signal peptide" evidence="2">
    <location>
        <begin position="1"/>
        <end position="20"/>
    </location>
</feature>
<evidence type="ECO:0000313" key="3">
    <source>
        <dbReference type="EMBL" id="CAI8014730.1"/>
    </source>
</evidence>
<feature type="transmembrane region" description="Helical" evidence="1">
    <location>
        <begin position="128"/>
        <end position="151"/>
    </location>
</feature>
<sequence>MAQAASFVLCLLAALCTCRALDVYHCDEKGNIHPEDYELTHPAVWPPCILTCCGRGRTNRRPDITFSTGGKRLDGSFLSPTCTYNNTGGFICSTKSLSRCFREKYLCTASQGNVNQSAEILVGEILCLVIHVFCYFTGFLSFVVFCVCCVCRSTKNQDGADDGACEPPLITKISVTKLVGNRVLVSWNYTKKNNRPYCVGTRRFRVKMNRYGRYIDATNNERKLISVDDGYLDINERRVTNYTFDGVGPDMFYRFLVRARLTSEVEASAGVQIHYDIPVYSPCSTLCTVCSTVVG</sequence>
<keyword evidence="1" id="KW-1133">Transmembrane helix</keyword>
<organism evidence="3 4">
    <name type="scientific">Geodia barretti</name>
    <name type="common">Barrett's horny sponge</name>
    <dbReference type="NCBI Taxonomy" id="519541"/>
    <lineage>
        <taxon>Eukaryota</taxon>
        <taxon>Metazoa</taxon>
        <taxon>Porifera</taxon>
        <taxon>Demospongiae</taxon>
        <taxon>Heteroscleromorpha</taxon>
        <taxon>Tetractinellida</taxon>
        <taxon>Astrophorina</taxon>
        <taxon>Geodiidae</taxon>
        <taxon>Geodia</taxon>
    </lineage>
</organism>
<gene>
    <name evidence="3" type="ORF">GBAR_LOCUS9193</name>
</gene>
<keyword evidence="2" id="KW-0732">Signal</keyword>
<feature type="chain" id="PRO_5041456390" description="Fibronectin type-III domain-containing protein" evidence="2">
    <location>
        <begin position="21"/>
        <end position="295"/>
    </location>
</feature>
<keyword evidence="1" id="KW-0812">Transmembrane</keyword>
<dbReference type="Proteomes" id="UP001174909">
    <property type="component" value="Unassembled WGS sequence"/>
</dbReference>
<comment type="caution">
    <text evidence="3">The sequence shown here is derived from an EMBL/GenBank/DDBJ whole genome shotgun (WGS) entry which is preliminary data.</text>
</comment>
<accession>A0AA35RNC3</accession>
<evidence type="ECO:0000256" key="1">
    <source>
        <dbReference type="SAM" id="Phobius"/>
    </source>
</evidence>
<dbReference type="EMBL" id="CASHTH010001390">
    <property type="protein sequence ID" value="CAI8014730.1"/>
    <property type="molecule type" value="Genomic_DNA"/>
</dbReference>
<keyword evidence="1" id="KW-0472">Membrane</keyword>
<dbReference type="CDD" id="cd00063">
    <property type="entry name" value="FN3"/>
    <property type="match status" value="1"/>
</dbReference>
<dbReference type="InterPro" id="IPR003961">
    <property type="entry name" value="FN3_dom"/>
</dbReference>
<evidence type="ECO:0000256" key="2">
    <source>
        <dbReference type="SAM" id="SignalP"/>
    </source>
</evidence>
<protein>
    <recommendedName>
        <fullName evidence="5">Fibronectin type-III domain-containing protein</fullName>
    </recommendedName>
</protein>
<reference evidence="3" key="1">
    <citation type="submission" date="2023-03" db="EMBL/GenBank/DDBJ databases">
        <authorList>
            <person name="Steffen K."/>
            <person name="Cardenas P."/>
        </authorList>
    </citation>
    <scope>NUCLEOTIDE SEQUENCE</scope>
</reference>
<dbReference type="AlphaFoldDB" id="A0AA35RNC3"/>
<name>A0AA35RNC3_GEOBA</name>
<keyword evidence="4" id="KW-1185">Reference proteome</keyword>
<evidence type="ECO:0008006" key="5">
    <source>
        <dbReference type="Google" id="ProtNLM"/>
    </source>
</evidence>